<proteinExistence type="predicted"/>
<evidence type="ECO:0000313" key="3">
    <source>
        <dbReference type="Proteomes" id="UP000245916"/>
    </source>
</evidence>
<name>A0A2U2J6I3_9SPHN</name>
<sequence>MPPEVEFPDSTAVARAAYRPGDCVLDLWWRQDDGDRTGRRYRYFDVPKAKYCELLAVHRAGGSVGEFCNREIKSHFDYAPAEED</sequence>
<dbReference type="InterPro" id="IPR025309">
    <property type="entry name" value="KTSC_dom"/>
</dbReference>
<gene>
    <name evidence="2" type="ORF">DF286_06855</name>
</gene>
<keyword evidence="3" id="KW-1185">Reference proteome</keyword>
<dbReference type="EMBL" id="QFFF01000001">
    <property type="protein sequence ID" value="PWG03891.1"/>
    <property type="molecule type" value="Genomic_DNA"/>
</dbReference>
<dbReference type="AlphaFoldDB" id="A0A2U2J6I3"/>
<dbReference type="Proteomes" id="UP000245916">
    <property type="component" value="Unassembled WGS sequence"/>
</dbReference>
<dbReference type="Pfam" id="PF13619">
    <property type="entry name" value="KTSC"/>
    <property type="match status" value="1"/>
</dbReference>
<organism evidence="2 3">
    <name type="scientific">Allosphingosinicella humi</name>
    <dbReference type="NCBI Taxonomy" id="2068657"/>
    <lineage>
        <taxon>Bacteria</taxon>
        <taxon>Pseudomonadati</taxon>
        <taxon>Pseudomonadota</taxon>
        <taxon>Alphaproteobacteria</taxon>
        <taxon>Sphingomonadales</taxon>
        <taxon>Sphingomonadaceae</taxon>
        <taxon>Allosphingosinicella</taxon>
    </lineage>
</organism>
<comment type="caution">
    <text evidence="2">The sequence shown here is derived from an EMBL/GenBank/DDBJ whole genome shotgun (WGS) entry which is preliminary data.</text>
</comment>
<protein>
    <recommendedName>
        <fullName evidence="1">KTSC domain-containing protein</fullName>
    </recommendedName>
</protein>
<accession>A0A2U2J6I3</accession>
<evidence type="ECO:0000259" key="1">
    <source>
        <dbReference type="Pfam" id="PF13619"/>
    </source>
</evidence>
<feature type="domain" description="KTSC" evidence="1">
    <location>
        <begin position="10"/>
        <end position="76"/>
    </location>
</feature>
<evidence type="ECO:0000313" key="2">
    <source>
        <dbReference type="EMBL" id="PWG03891.1"/>
    </source>
</evidence>
<reference evidence="2 3" key="1">
    <citation type="submission" date="2018-05" db="EMBL/GenBank/DDBJ databases">
        <title>Genome of Sphingosinicella humi QZX222.</title>
        <authorList>
            <person name="Qiao Z."/>
            <person name="Wang G."/>
        </authorList>
    </citation>
    <scope>NUCLEOTIDE SEQUENCE [LARGE SCALE GENOMIC DNA]</scope>
    <source>
        <strain evidence="2 3">QZX222</strain>
    </source>
</reference>